<evidence type="ECO:0000256" key="1">
    <source>
        <dbReference type="SAM" id="MobiDB-lite"/>
    </source>
</evidence>
<feature type="compositionally biased region" description="Polar residues" evidence="1">
    <location>
        <begin position="24"/>
        <end position="33"/>
    </location>
</feature>
<reference evidence="2 3" key="1">
    <citation type="submission" date="2011-11" db="EMBL/GenBank/DDBJ databases">
        <title>Complete sequence of Granulicella mallensis MP5ACTX8.</title>
        <authorList>
            <consortium name="US DOE Joint Genome Institute"/>
            <person name="Lucas S."/>
            <person name="Copeland A."/>
            <person name="Lapidus A."/>
            <person name="Cheng J.-F."/>
            <person name="Goodwin L."/>
            <person name="Pitluck S."/>
            <person name="Peters L."/>
            <person name="Lu M."/>
            <person name="Detter J.C."/>
            <person name="Han C."/>
            <person name="Tapia R."/>
            <person name="Land M."/>
            <person name="Hauser L."/>
            <person name="Kyrpides N."/>
            <person name="Ivanova N."/>
            <person name="Mikhailova N."/>
            <person name="Pagani I."/>
            <person name="Rawat S."/>
            <person name="Mannisto M."/>
            <person name="Haggblom M."/>
            <person name="Woyke T."/>
        </authorList>
    </citation>
    <scope>NUCLEOTIDE SEQUENCE [LARGE SCALE GENOMIC DNA]</scope>
    <source>
        <strain evidence="3">ATCC BAA-1857 / DSM 23137 / MP5ACTX8</strain>
    </source>
</reference>
<dbReference type="STRING" id="682795.AciX8_4441"/>
<protein>
    <submittedName>
        <fullName evidence="2">Uncharacterized protein</fullName>
    </submittedName>
</protein>
<dbReference type="HOGENOM" id="CLU_3043933_0_0_0"/>
<dbReference type="EMBL" id="CP003130">
    <property type="protein sequence ID" value="AEU38714.1"/>
    <property type="molecule type" value="Genomic_DNA"/>
</dbReference>
<name>G8NU79_GRAMM</name>
<proteinExistence type="predicted"/>
<sequence>MTNQKSKDNNNGKGKDNSRFPAGMTSQKSKGNSKSVLGRYLFDSMLVPPLAYIA</sequence>
<feature type="region of interest" description="Disordered" evidence="1">
    <location>
        <begin position="1"/>
        <end position="33"/>
    </location>
</feature>
<dbReference type="KEGG" id="gma:AciX8_4441"/>
<feature type="compositionally biased region" description="Basic and acidic residues" evidence="1">
    <location>
        <begin position="1"/>
        <end position="18"/>
    </location>
</feature>
<dbReference type="Proteomes" id="UP000007113">
    <property type="component" value="Chromosome"/>
</dbReference>
<organism evidence="2 3">
    <name type="scientific">Granulicella mallensis (strain ATCC BAA-1857 / DSM 23137 / MP5ACTX8)</name>
    <dbReference type="NCBI Taxonomy" id="682795"/>
    <lineage>
        <taxon>Bacteria</taxon>
        <taxon>Pseudomonadati</taxon>
        <taxon>Acidobacteriota</taxon>
        <taxon>Terriglobia</taxon>
        <taxon>Terriglobales</taxon>
        <taxon>Acidobacteriaceae</taxon>
        <taxon>Granulicella</taxon>
    </lineage>
</organism>
<keyword evidence="3" id="KW-1185">Reference proteome</keyword>
<dbReference type="AlphaFoldDB" id="G8NU79"/>
<evidence type="ECO:0000313" key="3">
    <source>
        <dbReference type="Proteomes" id="UP000007113"/>
    </source>
</evidence>
<accession>G8NU79</accession>
<evidence type="ECO:0000313" key="2">
    <source>
        <dbReference type="EMBL" id="AEU38714.1"/>
    </source>
</evidence>
<gene>
    <name evidence="2" type="ordered locus">AciX8_4441</name>
</gene>